<reference evidence="1" key="2">
    <citation type="journal article" date="2022" name="Microbiol. Resour. Announc.">
        <title>Metagenome Sequencing to Explore Phylogenomics of Terrestrial Cyanobacteria.</title>
        <authorList>
            <person name="Ward R.D."/>
            <person name="Stajich J.E."/>
            <person name="Johansen J.R."/>
            <person name="Huntemann M."/>
            <person name="Clum A."/>
            <person name="Foster B."/>
            <person name="Foster B."/>
            <person name="Roux S."/>
            <person name="Palaniappan K."/>
            <person name="Varghese N."/>
            <person name="Mukherjee S."/>
            <person name="Reddy T.B.K."/>
            <person name="Daum C."/>
            <person name="Copeland A."/>
            <person name="Chen I.A."/>
            <person name="Ivanova N.N."/>
            <person name="Kyrpides N.C."/>
            <person name="Shapiro N."/>
            <person name="Eloe-Fadrosh E.A."/>
            <person name="Pietrasiak N."/>
        </authorList>
    </citation>
    <scope>NUCLEOTIDE SEQUENCE</scope>
    <source>
        <strain evidence="1">JT2-VF2</strain>
    </source>
</reference>
<evidence type="ECO:0000313" key="2">
    <source>
        <dbReference type="Proteomes" id="UP000715781"/>
    </source>
</evidence>
<organism evidence="1 2">
    <name type="scientific">Mojavia pulchra JT2-VF2</name>
    <dbReference type="NCBI Taxonomy" id="287848"/>
    <lineage>
        <taxon>Bacteria</taxon>
        <taxon>Bacillati</taxon>
        <taxon>Cyanobacteriota</taxon>
        <taxon>Cyanophyceae</taxon>
        <taxon>Nostocales</taxon>
        <taxon>Nostocaceae</taxon>
    </lineage>
</organism>
<dbReference type="AlphaFoldDB" id="A0A951PY45"/>
<accession>A0A951PY45</accession>
<name>A0A951PY45_9NOST</name>
<sequence length="177" mass="20359">MKKLKRDIQGKFTLKNDEYREVRSLRLTDDTWKRLGIVSECLGLTRADYLEEIIKEQSYPCNTRRDQDDIQFLTSAELEPQPSITRRNSEVFAPIRPENELQPSITRQSEFHQTSDSAIAYGGAQPIAKQSVKLPVAELKILRDHVLSELKLRKQAPGYKTAQKALNRFISELIDSV</sequence>
<dbReference type="Proteomes" id="UP000715781">
    <property type="component" value="Unassembled WGS sequence"/>
</dbReference>
<proteinExistence type="predicted"/>
<reference evidence="1" key="1">
    <citation type="submission" date="2021-05" db="EMBL/GenBank/DDBJ databases">
        <authorList>
            <person name="Pietrasiak N."/>
            <person name="Ward R."/>
            <person name="Stajich J.E."/>
            <person name="Kurbessoian T."/>
        </authorList>
    </citation>
    <scope>NUCLEOTIDE SEQUENCE</scope>
    <source>
        <strain evidence="1">JT2-VF2</strain>
    </source>
</reference>
<protein>
    <submittedName>
        <fullName evidence="1">Uncharacterized protein</fullName>
    </submittedName>
</protein>
<evidence type="ECO:0000313" key="1">
    <source>
        <dbReference type="EMBL" id="MBW4561653.1"/>
    </source>
</evidence>
<gene>
    <name evidence="1" type="ORF">KME32_10950</name>
</gene>
<dbReference type="EMBL" id="JAHHHN010000005">
    <property type="protein sequence ID" value="MBW4561653.1"/>
    <property type="molecule type" value="Genomic_DNA"/>
</dbReference>
<comment type="caution">
    <text evidence="1">The sequence shown here is derived from an EMBL/GenBank/DDBJ whole genome shotgun (WGS) entry which is preliminary data.</text>
</comment>